<feature type="compositionally biased region" description="Polar residues" evidence="2">
    <location>
        <begin position="520"/>
        <end position="539"/>
    </location>
</feature>
<feature type="domain" description="PARP catalytic" evidence="3">
    <location>
        <begin position="890"/>
        <end position="1212"/>
    </location>
</feature>
<organism evidence="4 5">
    <name type="scientific">Patella caerulea</name>
    <name type="common">Rayed Mediterranean limpet</name>
    <dbReference type="NCBI Taxonomy" id="87958"/>
    <lineage>
        <taxon>Eukaryota</taxon>
        <taxon>Metazoa</taxon>
        <taxon>Spiralia</taxon>
        <taxon>Lophotrochozoa</taxon>
        <taxon>Mollusca</taxon>
        <taxon>Gastropoda</taxon>
        <taxon>Patellogastropoda</taxon>
        <taxon>Patelloidea</taxon>
        <taxon>Patellidae</taxon>
        <taxon>Patella</taxon>
    </lineage>
</organism>
<dbReference type="GO" id="GO:1990404">
    <property type="term" value="F:NAD+-protein mono-ADP-ribosyltransferase activity"/>
    <property type="evidence" value="ECO:0007669"/>
    <property type="project" value="TreeGrafter"/>
</dbReference>
<dbReference type="AlphaFoldDB" id="A0AAN8KC79"/>
<feature type="compositionally biased region" description="Low complexity" evidence="2">
    <location>
        <begin position="278"/>
        <end position="292"/>
    </location>
</feature>
<feature type="compositionally biased region" description="Polar residues" evidence="2">
    <location>
        <begin position="1067"/>
        <end position="1088"/>
    </location>
</feature>
<dbReference type="GO" id="GO:0003950">
    <property type="term" value="F:NAD+ poly-ADP-ribosyltransferase activity"/>
    <property type="evidence" value="ECO:0007669"/>
    <property type="project" value="UniProtKB-UniRule"/>
</dbReference>
<dbReference type="Proteomes" id="UP001347796">
    <property type="component" value="Unassembled WGS sequence"/>
</dbReference>
<proteinExistence type="predicted"/>
<evidence type="ECO:0000256" key="2">
    <source>
        <dbReference type="SAM" id="MobiDB-lite"/>
    </source>
</evidence>
<accession>A0AAN8KC79</accession>
<feature type="compositionally biased region" description="Polar residues" evidence="2">
    <location>
        <begin position="324"/>
        <end position="338"/>
    </location>
</feature>
<gene>
    <name evidence="4" type="ORF">SNE40_003925</name>
</gene>
<comment type="caution">
    <text evidence="4">The sequence shown here is derived from an EMBL/GenBank/DDBJ whole genome shotgun (WGS) entry which is preliminary data.</text>
</comment>
<protein>
    <recommendedName>
        <fullName evidence="1">Poly [ADP-ribose] polymerase</fullName>
        <shortName evidence="1">PARP</shortName>
        <ecNumber evidence="1">2.4.2.-</ecNumber>
    </recommendedName>
</protein>
<feature type="region of interest" description="Disordered" evidence="2">
    <location>
        <begin position="453"/>
        <end position="474"/>
    </location>
</feature>
<feature type="region of interest" description="Disordered" evidence="2">
    <location>
        <begin position="60"/>
        <end position="83"/>
    </location>
</feature>
<dbReference type="PROSITE" id="PS51059">
    <property type="entry name" value="PARP_CATALYTIC"/>
    <property type="match status" value="1"/>
</dbReference>
<feature type="compositionally biased region" description="Polar residues" evidence="2">
    <location>
        <begin position="60"/>
        <end position="76"/>
    </location>
</feature>
<dbReference type="PANTHER" id="PTHR45740:SF2">
    <property type="entry name" value="POLY [ADP-RIBOSE] POLYMERASE"/>
    <property type="match status" value="1"/>
</dbReference>
<feature type="compositionally biased region" description="Polar residues" evidence="2">
    <location>
        <begin position="229"/>
        <end position="240"/>
    </location>
</feature>
<keyword evidence="1" id="KW-0520">NAD</keyword>
<feature type="region of interest" description="Disordered" evidence="2">
    <location>
        <begin position="357"/>
        <end position="380"/>
    </location>
</feature>
<feature type="region of interest" description="Disordered" evidence="2">
    <location>
        <begin position="518"/>
        <end position="539"/>
    </location>
</feature>
<keyword evidence="5" id="KW-1185">Reference proteome</keyword>
<sequence>MEEIKHQVLTDLTDVFPQLPESLLLEVIVDTIEPDKPFEPARNTLVQSCIDQLLDTSRFLSSNGDSQQNNNKSLSSMPEDGKTFPVVDLDQSDNANHLICDSDNMFDFDLTSPSAYSSDSFSHPLVALGLDRNIISAAAKNSDISITPSSNVGPQQANGSLTIPGVTDTNTTLGKPITNLCTLSKQNLSPSASQCVKLCSIDSQNLRSSPSASQTVQSCSVNSKSVSSAPKQPTVINQGSLPHPQQPPISFLKFFEIVKGSSESCINKSISAENKLASSQSLTTNSSKTSNSVRLSSSPTSELHVPKTSSQSTYAEETSKKSDNSVNLTSRVTTSRPTANKASAICQNLVQNCVDRTPSSTATSNSLDVTTRKQTVKSTNNTSAIGQNLVQNCVDRMPSSTVTPNPLNVTTGSPTVQNLNQTSAVSLTIEPNCVSPPPSSKPFNVKTSRTTIQDTNHNSPVRLDPIHNRIDPSTSSNLTLNPLILTTSEKTPCHNLGPSPSIKSSKVTVINISDDEDKNSSITTLNGESSIPPIKQNSQQRNTNVIKNVVQGHLRNEDKKSSKEDVAVMNLAEEEGDEEIHSSLQTVLDIFPDADRNWVENQLQAIKTQDPTNYTEVVCNTMFDSPYKKHRAIEMDNNLPLISPPKKHTAKTKHLDKVVASCSTLDSSRQTLNTTMSLEINRKRKADEDTVLEEHSSVKYVKKEDETVIVTNQDVHETGSSTPMDCDASNATTDQDCCACESCHQFYNLSKLGQCCEGHLLCQKCIWKEIKLLLDLNFKKSQIDCKVKDCTSFMSIGEVRRIVSGEIMELFNDRLEKENIITINNLENIVRCPECGFTAELLQVEKEFHCGNPDCMLSSCRYCKKSWNDDSHTHCTALLTLVDKTDGTSCPKYWKNIEEKTDKDFFILPLEKESEEYRAVKNLMLATMSQTMIKSIYRIQNNKLWEKYYLSRKHISDDFGAQKLNERHLFHGTNPQNIQQICQQGFDWRLSGKQVGAAYGEGAYFAVTAIYSDRLTQPISDKLDVMKSLSFGHFIPLTQKSATVVKQNDTSSHNPTNDKTPTDHMTPVNNTPSSMGQTPGNHFGQTPGNHFGPVSFLTSHLPPLSAAQSPYQPNNKFGLPSSLASRFNYFAQQSTFGGSPSMGGKVKLMFMARVVCGRPFQGSKGIRRPPPDETDSKKRLYNSAVNYLGRPDMFIIFDSSQCYPEYVIEYYC</sequence>
<feature type="region of interest" description="Disordered" evidence="2">
    <location>
        <begin position="276"/>
        <end position="338"/>
    </location>
</feature>
<feature type="region of interest" description="Disordered" evidence="2">
    <location>
        <begin position="223"/>
        <end position="243"/>
    </location>
</feature>
<dbReference type="InterPro" id="IPR051712">
    <property type="entry name" value="ARTD-AVP"/>
</dbReference>
<keyword evidence="1" id="KW-0328">Glycosyltransferase</keyword>
<dbReference type="PANTHER" id="PTHR45740">
    <property type="entry name" value="POLY [ADP-RIBOSE] POLYMERASE"/>
    <property type="match status" value="1"/>
</dbReference>
<evidence type="ECO:0000256" key="1">
    <source>
        <dbReference type="RuleBase" id="RU362114"/>
    </source>
</evidence>
<reference evidence="4 5" key="1">
    <citation type="submission" date="2024-01" db="EMBL/GenBank/DDBJ databases">
        <title>The genome of the rayed Mediterranean limpet Patella caerulea (Linnaeus, 1758).</title>
        <authorList>
            <person name="Anh-Thu Weber A."/>
            <person name="Halstead-Nussloch G."/>
        </authorList>
    </citation>
    <scope>NUCLEOTIDE SEQUENCE [LARGE SCALE GENOMIC DNA]</scope>
    <source>
        <strain evidence="4">AATW-2023a</strain>
        <tissue evidence="4">Whole specimen</tissue>
    </source>
</reference>
<evidence type="ECO:0000259" key="3">
    <source>
        <dbReference type="PROSITE" id="PS51059"/>
    </source>
</evidence>
<dbReference type="InterPro" id="IPR012317">
    <property type="entry name" value="Poly(ADP-ribose)pol_cat_dom"/>
</dbReference>
<feature type="compositionally biased region" description="Polar residues" evidence="2">
    <location>
        <begin position="1045"/>
        <end position="1059"/>
    </location>
</feature>
<evidence type="ECO:0000313" key="5">
    <source>
        <dbReference type="Proteomes" id="UP001347796"/>
    </source>
</evidence>
<feature type="compositionally biased region" description="Polar residues" evidence="2">
    <location>
        <begin position="293"/>
        <end position="316"/>
    </location>
</feature>
<evidence type="ECO:0000313" key="4">
    <source>
        <dbReference type="EMBL" id="KAK6192462.1"/>
    </source>
</evidence>
<dbReference type="EMBL" id="JAZGQO010000002">
    <property type="protein sequence ID" value="KAK6192462.1"/>
    <property type="molecule type" value="Genomic_DNA"/>
</dbReference>
<dbReference type="SUPFAM" id="SSF56399">
    <property type="entry name" value="ADP-ribosylation"/>
    <property type="match status" value="2"/>
</dbReference>
<dbReference type="Gene3D" id="3.90.228.10">
    <property type="match status" value="2"/>
</dbReference>
<dbReference type="Pfam" id="PF00644">
    <property type="entry name" value="PARP"/>
    <property type="match status" value="1"/>
</dbReference>
<dbReference type="GO" id="GO:0005634">
    <property type="term" value="C:nucleus"/>
    <property type="evidence" value="ECO:0007669"/>
    <property type="project" value="TreeGrafter"/>
</dbReference>
<dbReference type="InterPro" id="IPR047545">
    <property type="entry name" value="BRcat_RBR_RNF216"/>
</dbReference>
<dbReference type="CDD" id="cd20339">
    <property type="entry name" value="BRcat_RBR_RNF216"/>
    <property type="match status" value="1"/>
</dbReference>
<keyword evidence="1" id="KW-0808">Transferase</keyword>
<dbReference type="EC" id="2.4.2.-" evidence="1"/>
<name>A0AAN8KC79_PATCE</name>
<feature type="region of interest" description="Disordered" evidence="2">
    <location>
        <begin position="1045"/>
        <end position="1095"/>
    </location>
</feature>